<reference evidence="1" key="1">
    <citation type="submission" date="2019-04" db="EMBL/GenBank/DDBJ databases">
        <title>Sequencing of skin fungus with MAO and IRED activity.</title>
        <authorList>
            <person name="Marsaioli A.J."/>
            <person name="Bonatto J.M.C."/>
            <person name="Reis Junior O."/>
        </authorList>
    </citation>
    <scope>NUCLEOTIDE SEQUENCE</scope>
    <source>
        <strain evidence="1">28M1</strain>
    </source>
</reference>
<proteinExistence type="predicted"/>
<keyword evidence="2" id="KW-1185">Reference proteome</keyword>
<accession>A0A9P4X169</accession>
<protein>
    <submittedName>
        <fullName evidence="1">Uncharacterized protein</fullName>
    </submittedName>
</protein>
<comment type="caution">
    <text evidence="1">The sequence shown here is derived from an EMBL/GenBank/DDBJ whole genome shotgun (WGS) entry which is preliminary data.</text>
</comment>
<dbReference type="Proteomes" id="UP000758155">
    <property type="component" value="Unassembled WGS sequence"/>
</dbReference>
<sequence>METDNEEALQAIVAAFTNLTDTQKTRVRETICSTRSGNKKDASDAPSAGLTTEVTPNVHTCRICRRLVLSRREAPKDSRHAEANQTFWTFTTSTIWLDQDILGQGRSRTCLLVRWIFEVLAYSLFDFKKELSDKGIRQVVPLLTQEMEDSTNDLDYVHPKGIGIRMYFLPDGKQGWVEFAFDANPYLLDQLYGASMRSHNASVDYCTFMKKHQSRMKLKVKVFTAASEFTHPY</sequence>
<dbReference type="OrthoDB" id="5125733at2759"/>
<name>A0A9P4X169_9PLEO</name>
<evidence type="ECO:0000313" key="1">
    <source>
        <dbReference type="EMBL" id="KAF3047604.1"/>
    </source>
</evidence>
<dbReference type="AlphaFoldDB" id="A0A9P4X169"/>
<evidence type="ECO:0000313" key="2">
    <source>
        <dbReference type="Proteomes" id="UP000758155"/>
    </source>
</evidence>
<gene>
    <name evidence="1" type="ORF">E8E12_010766</name>
</gene>
<organism evidence="1 2">
    <name type="scientific">Didymella heteroderae</name>
    <dbReference type="NCBI Taxonomy" id="1769908"/>
    <lineage>
        <taxon>Eukaryota</taxon>
        <taxon>Fungi</taxon>
        <taxon>Dikarya</taxon>
        <taxon>Ascomycota</taxon>
        <taxon>Pezizomycotina</taxon>
        <taxon>Dothideomycetes</taxon>
        <taxon>Pleosporomycetidae</taxon>
        <taxon>Pleosporales</taxon>
        <taxon>Pleosporineae</taxon>
        <taxon>Didymellaceae</taxon>
        <taxon>Didymella</taxon>
    </lineage>
</organism>
<dbReference type="EMBL" id="SWKV01000002">
    <property type="protein sequence ID" value="KAF3047604.1"/>
    <property type="molecule type" value="Genomic_DNA"/>
</dbReference>